<dbReference type="InterPro" id="IPR018644">
    <property type="entry name" value="DUF2071"/>
</dbReference>
<reference evidence="3" key="1">
    <citation type="journal article" date="2019" name="Int. J. Syst. Evol. Microbiol.">
        <title>The Global Catalogue of Microorganisms (GCM) 10K type strain sequencing project: providing services to taxonomists for standard genome sequencing and annotation.</title>
        <authorList>
            <consortium name="The Broad Institute Genomics Platform"/>
            <consortium name="The Broad Institute Genome Sequencing Center for Infectious Disease"/>
            <person name="Wu L."/>
            <person name="Ma J."/>
        </authorList>
    </citation>
    <scope>NUCLEOTIDE SEQUENCE [LARGE SCALE GENOMIC DNA]</scope>
    <source>
        <strain evidence="3">CCUG 56401</strain>
    </source>
</reference>
<evidence type="ECO:0000313" key="2">
    <source>
        <dbReference type="EMBL" id="MFD0921391.1"/>
    </source>
</evidence>
<gene>
    <name evidence="2" type="ORF">ACFQ16_16725</name>
</gene>
<dbReference type="Pfam" id="PF09844">
    <property type="entry name" value="DUF2071"/>
    <property type="match status" value="1"/>
</dbReference>
<proteinExistence type="predicted"/>
<evidence type="ECO:0000313" key="3">
    <source>
        <dbReference type="Proteomes" id="UP001597018"/>
    </source>
</evidence>
<dbReference type="Proteomes" id="UP001597018">
    <property type="component" value="Unassembled WGS sequence"/>
</dbReference>
<dbReference type="EMBL" id="JBHTIW010000012">
    <property type="protein sequence ID" value="MFD0921391.1"/>
    <property type="molecule type" value="Genomic_DNA"/>
</dbReference>
<accession>A0ABW3FS34</accession>
<organism evidence="2 3">
    <name type="scientific">Saccharopolyspora rosea</name>
    <dbReference type="NCBI Taxonomy" id="524884"/>
    <lineage>
        <taxon>Bacteria</taxon>
        <taxon>Bacillati</taxon>
        <taxon>Actinomycetota</taxon>
        <taxon>Actinomycetes</taxon>
        <taxon>Pseudonocardiales</taxon>
        <taxon>Pseudonocardiaceae</taxon>
        <taxon>Saccharopolyspora</taxon>
    </lineage>
</organism>
<evidence type="ECO:0000256" key="1">
    <source>
        <dbReference type="SAM" id="MobiDB-lite"/>
    </source>
</evidence>
<keyword evidence="3" id="KW-1185">Reference proteome</keyword>
<dbReference type="RefSeq" id="WP_263252973.1">
    <property type="nucleotide sequence ID" value="NZ_BAABLT010000010.1"/>
</dbReference>
<sequence length="252" mass="28722">MRFSGTPRLPVRWHHATTELEDFAIISYRVPLDVIARHLPEGFEPEAFSFVDGTTAGLVSAVPFKDRDFHFRFAPKVAISCGQINYRAYVRRHGERGVWFFGTNLDHPLVTVPRTLWRMPWSRSRISISADWTDSRARWNMTAADSSGRSHCDLVETTGPLQPLDGFSSVDDMLAILTHPTTGWYRRLGGGIGRYSIWHPAMRPRSFQIRTARFSFLDRLGITTPDARPHSALGQPSLHFDIHTPPRRLART</sequence>
<name>A0ABW3FS34_9PSEU</name>
<feature type="region of interest" description="Disordered" evidence="1">
    <location>
        <begin position="233"/>
        <end position="252"/>
    </location>
</feature>
<protein>
    <submittedName>
        <fullName evidence="2">DUF2071 domain-containing protein</fullName>
    </submittedName>
</protein>
<comment type="caution">
    <text evidence="2">The sequence shown here is derived from an EMBL/GenBank/DDBJ whole genome shotgun (WGS) entry which is preliminary data.</text>
</comment>